<dbReference type="EMBL" id="PP938272">
    <property type="protein sequence ID" value="XCA48751.1"/>
    <property type="molecule type" value="Genomic_DNA"/>
</dbReference>
<protein>
    <submittedName>
        <fullName evidence="1">Uncharacterized protein</fullName>
    </submittedName>
</protein>
<name>A0AAU7YPC0_9CAUD</name>
<gene>
    <name evidence="1" type="ORF">PMBFJFDG_00032</name>
</gene>
<organism evidence="1">
    <name type="scientific">Bacillus phage PHBA67-T</name>
    <dbReference type="NCBI Taxonomy" id="3233536"/>
    <lineage>
        <taxon>Viruses</taxon>
        <taxon>Duplodnaviria</taxon>
        <taxon>Heunggongvirae</taxon>
        <taxon>Uroviricota</taxon>
        <taxon>Caudoviricetes</taxon>
    </lineage>
</organism>
<accession>A0AAU7YPC0</accession>
<proteinExistence type="predicted"/>
<evidence type="ECO:0000313" key="1">
    <source>
        <dbReference type="EMBL" id="XCA48751.1"/>
    </source>
</evidence>
<reference evidence="1" key="1">
    <citation type="submission" date="2024-06" db="EMBL/GenBank/DDBJ databases">
        <authorList>
            <person name="Guo B."/>
        </authorList>
    </citation>
    <scope>NUCLEOTIDE SEQUENCE</scope>
</reference>
<sequence length="56" mass="6313">MNMVGFADEETYNKIVEVLGYTPDNLKMNPYMPKGKVVLADLEALSKIPRLESLLL</sequence>